<dbReference type="EMBL" id="MHQO01000022">
    <property type="protein sequence ID" value="OHA06834.1"/>
    <property type="molecule type" value="Genomic_DNA"/>
</dbReference>
<proteinExistence type="predicted"/>
<gene>
    <name evidence="3" type="ORF">A2934_00515</name>
</gene>
<keyword evidence="2" id="KW-1133">Transmembrane helix</keyword>
<evidence type="ECO:0000256" key="1">
    <source>
        <dbReference type="SAM" id="Coils"/>
    </source>
</evidence>
<keyword evidence="2" id="KW-0472">Membrane</keyword>
<dbReference type="InterPro" id="IPR007060">
    <property type="entry name" value="FtsL/DivIC"/>
</dbReference>
<feature type="transmembrane region" description="Helical" evidence="2">
    <location>
        <begin position="12"/>
        <end position="30"/>
    </location>
</feature>
<evidence type="ECO:0008006" key="5">
    <source>
        <dbReference type="Google" id="ProtNLM"/>
    </source>
</evidence>
<reference evidence="3 4" key="1">
    <citation type="journal article" date="2016" name="Nat. Commun.">
        <title>Thousands of microbial genomes shed light on interconnected biogeochemical processes in an aquifer system.</title>
        <authorList>
            <person name="Anantharaman K."/>
            <person name="Brown C.T."/>
            <person name="Hug L.A."/>
            <person name="Sharon I."/>
            <person name="Castelle C.J."/>
            <person name="Probst A.J."/>
            <person name="Thomas B.C."/>
            <person name="Singh A."/>
            <person name="Wilkins M.J."/>
            <person name="Karaoz U."/>
            <person name="Brodie E.L."/>
            <person name="Williams K.H."/>
            <person name="Hubbard S.S."/>
            <person name="Banfield J.F."/>
        </authorList>
    </citation>
    <scope>NUCLEOTIDE SEQUENCE [LARGE SCALE GENOMIC DNA]</scope>
</reference>
<dbReference type="Proteomes" id="UP000177982">
    <property type="component" value="Unassembled WGS sequence"/>
</dbReference>
<comment type="caution">
    <text evidence="3">The sequence shown here is derived from an EMBL/GenBank/DDBJ whole genome shotgun (WGS) entry which is preliminary data.</text>
</comment>
<sequence length="123" mass="14108">MEPTFFQKLLRSPVTLIGGAVLLGMVLYQFGGMTSRFITLYKEEKGFEKRIAELREKNEAMKKEIEYTETDGFLEREGKSRLNLKKPGEEVVVIVEENTPPSEGAPPRGFWERLFGAFVSVMW</sequence>
<dbReference type="Pfam" id="PF04977">
    <property type="entry name" value="DivIC"/>
    <property type="match status" value="1"/>
</dbReference>
<keyword evidence="1" id="KW-0175">Coiled coil</keyword>
<organism evidence="3 4">
    <name type="scientific">Candidatus Sungbacteria bacterium RIFCSPLOWO2_01_FULL_47_10</name>
    <dbReference type="NCBI Taxonomy" id="1802276"/>
    <lineage>
        <taxon>Bacteria</taxon>
        <taxon>Candidatus Sungiibacteriota</taxon>
    </lineage>
</organism>
<keyword evidence="2" id="KW-0812">Transmembrane</keyword>
<feature type="coiled-coil region" evidence="1">
    <location>
        <begin position="44"/>
        <end position="71"/>
    </location>
</feature>
<evidence type="ECO:0000313" key="4">
    <source>
        <dbReference type="Proteomes" id="UP000177982"/>
    </source>
</evidence>
<evidence type="ECO:0000313" key="3">
    <source>
        <dbReference type="EMBL" id="OHA06834.1"/>
    </source>
</evidence>
<dbReference type="AlphaFoldDB" id="A0A1G2L5M6"/>
<protein>
    <recommendedName>
        <fullName evidence="5">Septum formation initiator</fullName>
    </recommendedName>
</protein>
<evidence type="ECO:0000256" key="2">
    <source>
        <dbReference type="SAM" id="Phobius"/>
    </source>
</evidence>
<name>A0A1G2L5M6_9BACT</name>
<accession>A0A1G2L5M6</accession>